<name>A0A484HM23_9BACT</name>
<keyword evidence="1" id="KW-1133">Transmembrane helix</keyword>
<dbReference type="EMBL" id="CAACVI010000052">
    <property type="protein sequence ID" value="VEN75456.1"/>
    <property type="molecule type" value="Genomic_DNA"/>
</dbReference>
<evidence type="ECO:0000256" key="1">
    <source>
        <dbReference type="SAM" id="Phobius"/>
    </source>
</evidence>
<evidence type="ECO:0008006" key="3">
    <source>
        <dbReference type="Google" id="ProtNLM"/>
    </source>
</evidence>
<dbReference type="PANTHER" id="PTHR34703:SF1">
    <property type="entry name" value="ANTIPORTER SUBUNIT MNHG2-RELATED"/>
    <property type="match status" value="1"/>
</dbReference>
<keyword evidence="1" id="KW-0472">Membrane</keyword>
<feature type="transmembrane region" description="Helical" evidence="1">
    <location>
        <begin position="47"/>
        <end position="77"/>
    </location>
</feature>
<dbReference type="NCBIfam" id="TIGR01300">
    <property type="entry name" value="CPA3_mnhG_phaG"/>
    <property type="match status" value="1"/>
</dbReference>
<organism evidence="2">
    <name type="scientific">uncultured Desulfobacteraceae bacterium</name>
    <dbReference type="NCBI Taxonomy" id="218296"/>
    <lineage>
        <taxon>Bacteria</taxon>
        <taxon>Pseudomonadati</taxon>
        <taxon>Thermodesulfobacteriota</taxon>
        <taxon>Desulfobacteria</taxon>
        <taxon>Desulfobacterales</taxon>
        <taxon>Desulfobacteraceae</taxon>
        <taxon>environmental samples</taxon>
    </lineage>
</organism>
<keyword evidence="1" id="KW-0812">Transmembrane</keyword>
<dbReference type="GO" id="GO:0015385">
    <property type="term" value="F:sodium:proton antiporter activity"/>
    <property type="evidence" value="ECO:0007669"/>
    <property type="project" value="TreeGrafter"/>
</dbReference>
<evidence type="ECO:0000313" key="2">
    <source>
        <dbReference type="EMBL" id="VEN75456.1"/>
    </source>
</evidence>
<accession>A0A484HM23</accession>
<dbReference type="Pfam" id="PF03334">
    <property type="entry name" value="PhaG_MnhG_YufB"/>
    <property type="match status" value="1"/>
</dbReference>
<dbReference type="AlphaFoldDB" id="A0A484HM23"/>
<proteinExistence type="predicted"/>
<feature type="transmembrane region" description="Helical" evidence="1">
    <location>
        <begin position="7"/>
        <end position="27"/>
    </location>
</feature>
<reference evidence="2" key="1">
    <citation type="submission" date="2019-01" db="EMBL/GenBank/DDBJ databases">
        <authorList>
            <consortium name="Genoscope - CEA"/>
            <person name="William W."/>
        </authorList>
    </citation>
    <scope>NUCLEOTIDE SEQUENCE</scope>
    <source>
        <strain evidence="2">CR-1</strain>
    </source>
</reference>
<dbReference type="PANTHER" id="PTHR34703">
    <property type="entry name" value="ANTIPORTER SUBUNIT MNHG2-RELATED"/>
    <property type="match status" value="1"/>
</dbReference>
<gene>
    <name evidence="2" type="ORF">EPICR_90053</name>
</gene>
<sequence>MTIAKIAAVVFMTGGLFFFLTATIGLLRFPDFFSRLHATGKGDTLAVLLFLIGFSLYEGLSLTSVKILFIAVFMFLAQPTATHALSRAGLRCGEPLIVSEEDQNDTSL</sequence>
<protein>
    <recommendedName>
        <fullName evidence="3">Cation:proton antiporter</fullName>
    </recommendedName>
</protein>
<dbReference type="InterPro" id="IPR005133">
    <property type="entry name" value="PhaG_MnhG_YufB"/>
</dbReference>